<gene>
    <name evidence="1" type="ORF">HPB50_006937</name>
</gene>
<comment type="caution">
    <text evidence="1">The sequence shown here is derived from an EMBL/GenBank/DDBJ whole genome shotgun (WGS) entry which is preliminary data.</text>
</comment>
<dbReference type="EMBL" id="CM023490">
    <property type="protein sequence ID" value="KAH6942512.1"/>
    <property type="molecule type" value="Genomic_DNA"/>
</dbReference>
<reference evidence="1" key="1">
    <citation type="submission" date="2020-05" db="EMBL/GenBank/DDBJ databases">
        <title>Large-scale comparative analyses of tick genomes elucidate their genetic diversity and vector capacities.</title>
        <authorList>
            <person name="Jia N."/>
            <person name="Wang J."/>
            <person name="Shi W."/>
            <person name="Du L."/>
            <person name="Sun Y."/>
            <person name="Zhan W."/>
            <person name="Jiang J."/>
            <person name="Wang Q."/>
            <person name="Zhang B."/>
            <person name="Ji P."/>
            <person name="Sakyi L.B."/>
            <person name="Cui X."/>
            <person name="Yuan T."/>
            <person name="Jiang B."/>
            <person name="Yang W."/>
            <person name="Lam T.T.-Y."/>
            <person name="Chang Q."/>
            <person name="Ding S."/>
            <person name="Wang X."/>
            <person name="Zhu J."/>
            <person name="Ruan X."/>
            <person name="Zhao L."/>
            <person name="Wei J."/>
            <person name="Que T."/>
            <person name="Du C."/>
            <person name="Cheng J."/>
            <person name="Dai P."/>
            <person name="Han X."/>
            <person name="Huang E."/>
            <person name="Gao Y."/>
            <person name="Liu J."/>
            <person name="Shao H."/>
            <person name="Ye R."/>
            <person name="Li L."/>
            <person name="Wei W."/>
            <person name="Wang X."/>
            <person name="Wang C."/>
            <person name="Yang T."/>
            <person name="Huo Q."/>
            <person name="Li W."/>
            <person name="Guo W."/>
            <person name="Chen H."/>
            <person name="Zhou L."/>
            <person name="Ni X."/>
            <person name="Tian J."/>
            <person name="Zhou Y."/>
            <person name="Sheng Y."/>
            <person name="Liu T."/>
            <person name="Pan Y."/>
            <person name="Xia L."/>
            <person name="Li J."/>
            <person name="Zhao F."/>
            <person name="Cao W."/>
        </authorList>
    </citation>
    <scope>NUCLEOTIDE SEQUENCE</scope>
    <source>
        <strain evidence="1">Hyas-2018</strain>
    </source>
</reference>
<proteinExistence type="predicted"/>
<dbReference type="Proteomes" id="UP000821845">
    <property type="component" value="Chromosome 10"/>
</dbReference>
<keyword evidence="2" id="KW-1185">Reference proteome</keyword>
<organism evidence="1 2">
    <name type="scientific">Hyalomma asiaticum</name>
    <name type="common">Tick</name>
    <dbReference type="NCBI Taxonomy" id="266040"/>
    <lineage>
        <taxon>Eukaryota</taxon>
        <taxon>Metazoa</taxon>
        <taxon>Ecdysozoa</taxon>
        <taxon>Arthropoda</taxon>
        <taxon>Chelicerata</taxon>
        <taxon>Arachnida</taxon>
        <taxon>Acari</taxon>
        <taxon>Parasitiformes</taxon>
        <taxon>Ixodida</taxon>
        <taxon>Ixodoidea</taxon>
        <taxon>Ixodidae</taxon>
        <taxon>Hyalomminae</taxon>
        <taxon>Hyalomma</taxon>
    </lineage>
</organism>
<evidence type="ECO:0000313" key="2">
    <source>
        <dbReference type="Proteomes" id="UP000821845"/>
    </source>
</evidence>
<name>A0ACB7T4X5_HYAAI</name>
<sequence length="332" mass="35869">MRFAPILSSAPTRPRLRREKKKPVSLVYAPRTDDEKAYLAASGCVSFPGNNRWACADVGFPCAGRCRLLANRLNMRASVQRTFASRLIYRFFFTFAGIGYAIAERLALDGAKVVVSSRKEDKVNQATSRLTAQGLDVIGAPCHVGKAEDRANLIKLVIEKLGGIDILVSNAGMNPVMAPVLDTPEAAWDKIFDINVKSAFLLTKEIVPHLEKRGGGSIVYVSSIAAYQSFPLLGAYSVSKTALLGLTRAVAEQVAPLNIRVNCIAPGIIKTKFSEALWKEPAIEGAILPQVPQKRLGTPEDCAGVVSFLVSDDARYITGENVPVAGGFFCKL</sequence>
<accession>A0ACB7T4X5</accession>
<protein>
    <submittedName>
        <fullName evidence="1">Uncharacterized protein</fullName>
    </submittedName>
</protein>
<evidence type="ECO:0000313" key="1">
    <source>
        <dbReference type="EMBL" id="KAH6942512.1"/>
    </source>
</evidence>